<dbReference type="PANTHER" id="PTHR33452:SF4">
    <property type="entry name" value="BLL4328 PROTEIN"/>
    <property type="match status" value="1"/>
</dbReference>
<name>A0A5B8FIK0_9RHOB</name>
<proteinExistence type="inferred from homology"/>
<reference evidence="8 9" key="1">
    <citation type="submission" date="2019-06" db="EMBL/GenBank/DDBJ databases">
        <title>Genome sequence of Rhodobacteraceae bacterium D4M1.</title>
        <authorList>
            <person name="Cao J."/>
        </authorList>
    </citation>
    <scope>NUCLEOTIDE SEQUENCE [LARGE SCALE GENOMIC DNA]</scope>
    <source>
        <strain evidence="8 9">D4M1</strain>
    </source>
</reference>
<dbReference type="Pfam" id="PF07681">
    <property type="entry name" value="DoxX"/>
    <property type="match status" value="1"/>
</dbReference>
<keyword evidence="3" id="KW-1003">Cell membrane</keyword>
<evidence type="ECO:0000256" key="1">
    <source>
        <dbReference type="ARBA" id="ARBA00004651"/>
    </source>
</evidence>
<dbReference type="PANTHER" id="PTHR33452">
    <property type="entry name" value="OXIDOREDUCTASE CATD-RELATED"/>
    <property type="match status" value="1"/>
</dbReference>
<evidence type="ECO:0000256" key="4">
    <source>
        <dbReference type="ARBA" id="ARBA00022692"/>
    </source>
</evidence>
<keyword evidence="9" id="KW-1185">Reference proteome</keyword>
<evidence type="ECO:0000256" key="6">
    <source>
        <dbReference type="ARBA" id="ARBA00023136"/>
    </source>
</evidence>
<accession>A0A5B8FIK0</accession>
<protein>
    <submittedName>
        <fullName evidence="8">DoxX family protein</fullName>
    </submittedName>
</protein>
<keyword evidence="6 7" id="KW-0472">Membrane</keyword>
<dbReference type="OrthoDB" id="9808524at2"/>
<dbReference type="GO" id="GO:0005886">
    <property type="term" value="C:plasma membrane"/>
    <property type="evidence" value="ECO:0007669"/>
    <property type="project" value="UniProtKB-SubCell"/>
</dbReference>
<dbReference type="Proteomes" id="UP000305888">
    <property type="component" value="Chromosome"/>
</dbReference>
<evidence type="ECO:0000313" key="8">
    <source>
        <dbReference type="EMBL" id="QDL93158.1"/>
    </source>
</evidence>
<sequence length="139" mass="15020">MQMSLLGASATAAPHILSLLRLFAAGSFFSHGSMKIFSWPAPFEYQMSGLVYIAGFMEVIGGPLLAIGLMTRPVAFMLSGLMAFAYFMAHAPQNFFPVLNGGEPSMLYCFLFLYISAAGPGPWSVDAAMARRANLRPAR</sequence>
<feature type="transmembrane region" description="Helical" evidence="7">
    <location>
        <begin position="74"/>
        <end position="93"/>
    </location>
</feature>
<dbReference type="EMBL" id="CP040818">
    <property type="protein sequence ID" value="QDL93158.1"/>
    <property type="molecule type" value="Genomic_DNA"/>
</dbReference>
<gene>
    <name evidence="8" type="ORF">FDP22_16035</name>
</gene>
<organism evidence="8 9">
    <name type="scientific">Paroceanicella profunda</name>
    <dbReference type="NCBI Taxonomy" id="2579971"/>
    <lineage>
        <taxon>Bacteria</taxon>
        <taxon>Pseudomonadati</taxon>
        <taxon>Pseudomonadota</taxon>
        <taxon>Alphaproteobacteria</taxon>
        <taxon>Rhodobacterales</taxon>
        <taxon>Paracoccaceae</taxon>
        <taxon>Paroceanicella</taxon>
    </lineage>
</organism>
<keyword evidence="4 7" id="KW-0812">Transmembrane</keyword>
<dbReference type="InterPro" id="IPR051907">
    <property type="entry name" value="DoxX-like_oxidoreductase"/>
</dbReference>
<dbReference type="KEGG" id="ppru:FDP22_16035"/>
<evidence type="ECO:0000313" key="9">
    <source>
        <dbReference type="Proteomes" id="UP000305888"/>
    </source>
</evidence>
<feature type="transmembrane region" description="Helical" evidence="7">
    <location>
        <begin position="49"/>
        <end position="67"/>
    </location>
</feature>
<evidence type="ECO:0000256" key="3">
    <source>
        <dbReference type="ARBA" id="ARBA00022475"/>
    </source>
</evidence>
<keyword evidence="5 7" id="KW-1133">Transmembrane helix</keyword>
<comment type="subcellular location">
    <subcellularLocation>
        <location evidence="1">Cell membrane</location>
        <topology evidence="1">Multi-pass membrane protein</topology>
    </subcellularLocation>
</comment>
<evidence type="ECO:0000256" key="2">
    <source>
        <dbReference type="ARBA" id="ARBA00006679"/>
    </source>
</evidence>
<comment type="similarity">
    <text evidence="2">Belongs to the DoxX family.</text>
</comment>
<dbReference type="AlphaFoldDB" id="A0A5B8FIK0"/>
<dbReference type="InterPro" id="IPR032808">
    <property type="entry name" value="DoxX"/>
</dbReference>
<evidence type="ECO:0000256" key="5">
    <source>
        <dbReference type="ARBA" id="ARBA00022989"/>
    </source>
</evidence>
<evidence type="ECO:0000256" key="7">
    <source>
        <dbReference type="SAM" id="Phobius"/>
    </source>
</evidence>
<feature type="transmembrane region" description="Helical" evidence="7">
    <location>
        <begin position="105"/>
        <end position="125"/>
    </location>
</feature>